<dbReference type="InterPro" id="IPR036638">
    <property type="entry name" value="HLH_DNA-bd_sf"/>
</dbReference>
<feature type="region of interest" description="Disordered" evidence="1">
    <location>
        <begin position="1"/>
        <end position="98"/>
    </location>
</feature>
<dbReference type="Proteomes" id="UP000033483">
    <property type="component" value="Unassembled WGS sequence"/>
</dbReference>
<feature type="compositionally biased region" description="Basic residues" evidence="1">
    <location>
        <begin position="163"/>
        <end position="172"/>
    </location>
</feature>
<dbReference type="SMART" id="SM00353">
    <property type="entry name" value="HLH"/>
    <property type="match status" value="1"/>
</dbReference>
<feature type="compositionally biased region" description="Polar residues" evidence="1">
    <location>
        <begin position="19"/>
        <end position="30"/>
    </location>
</feature>
<dbReference type="PANTHER" id="PTHR46266">
    <property type="entry name" value="TRANSCRIPTION FACTOR TT8"/>
    <property type="match status" value="1"/>
</dbReference>
<dbReference type="SUPFAM" id="SSF47459">
    <property type="entry name" value="HLH, helix-loop-helix DNA-binding domain"/>
    <property type="match status" value="1"/>
</dbReference>
<evidence type="ECO:0000256" key="1">
    <source>
        <dbReference type="SAM" id="MobiDB-lite"/>
    </source>
</evidence>
<proteinExistence type="predicted"/>
<evidence type="ECO:0000259" key="2">
    <source>
        <dbReference type="PROSITE" id="PS50888"/>
    </source>
</evidence>
<name>A0A0F4Z9Q9_9PEZI</name>
<dbReference type="EMBL" id="LAEV01001839">
    <property type="protein sequence ID" value="KKA27267.1"/>
    <property type="molecule type" value="Genomic_DNA"/>
</dbReference>
<feature type="domain" description="BHLH" evidence="2">
    <location>
        <begin position="165"/>
        <end position="215"/>
    </location>
</feature>
<feature type="compositionally biased region" description="Low complexity" evidence="1">
    <location>
        <begin position="268"/>
        <end position="296"/>
    </location>
</feature>
<dbReference type="AlphaFoldDB" id="A0A0F4Z9Q9"/>
<gene>
    <name evidence="3" type="ORF">TD95_004102</name>
</gene>
<dbReference type="PROSITE" id="PS50888">
    <property type="entry name" value="BHLH"/>
    <property type="match status" value="1"/>
</dbReference>
<dbReference type="OrthoDB" id="690068at2759"/>
<dbReference type="GO" id="GO:0046983">
    <property type="term" value="F:protein dimerization activity"/>
    <property type="evidence" value="ECO:0007669"/>
    <property type="project" value="InterPro"/>
</dbReference>
<comment type="caution">
    <text evidence="3">The sequence shown here is derived from an EMBL/GenBank/DDBJ whole genome shotgun (WGS) entry which is preliminary data.</text>
</comment>
<accession>A0A0F4Z9Q9</accession>
<feature type="compositionally biased region" description="Pro residues" evidence="1">
    <location>
        <begin position="1"/>
        <end position="10"/>
    </location>
</feature>
<feature type="region of interest" description="Disordered" evidence="1">
    <location>
        <begin position="143"/>
        <end position="172"/>
    </location>
</feature>
<reference evidence="3 4" key="1">
    <citation type="submission" date="2015-03" db="EMBL/GenBank/DDBJ databases">
        <authorList>
            <person name="Radwan O."/>
            <person name="Al-Naeli F.A."/>
            <person name="Rendon G.A."/>
            <person name="Fields C."/>
        </authorList>
    </citation>
    <scope>NUCLEOTIDE SEQUENCE [LARGE SCALE GENOMIC DNA]</scope>
    <source>
        <strain evidence="3">CR-DP1</strain>
    </source>
</reference>
<sequence>MPRASPPHTPVSPKDRAGKNNTPSQASSLQLAFELPPPALTNTCPASTTATSKPRKSDASADQYPIQAAEAVKSRRRASTLKDAQNDGFALPPPPTRTRKIIQMKPRAAQGIEKAEKTAATRNAAACHRAAAGEATDELELEAPAEGAGKKRQASVSTQAGRKQARKTAHSLIERRRRSKMNEEFSVLKNMIPACSGEMHKLAILQASIEYIRYLEDCIDKLKTEFEVTKSTQETQLSAGLEIDAFNLPPEDPISHAHSPTDVDMGDSDASPSPTTLTAAPAPSHSLSHSHHSSVSPALLPHTARARHDSYSSVSTDHQRYAYTSATTSPAFGPQQYTGYAALPGSALTMIGGGWRVGGVETKVR</sequence>
<dbReference type="Pfam" id="PF00010">
    <property type="entry name" value="HLH"/>
    <property type="match status" value="1"/>
</dbReference>
<evidence type="ECO:0000313" key="3">
    <source>
        <dbReference type="EMBL" id="KKA27267.1"/>
    </source>
</evidence>
<evidence type="ECO:0000313" key="4">
    <source>
        <dbReference type="Proteomes" id="UP000033483"/>
    </source>
</evidence>
<protein>
    <recommendedName>
        <fullName evidence="2">BHLH domain-containing protein</fullName>
    </recommendedName>
</protein>
<feature type="region of interest" description="Disordered" evidence="1">
    <location>
        <begin position="246"/>
        <end position="296"/>
    </location>
</feature>
<feature type="compositionally biased region" description="Polar residues" evidence="1">
    <location>
        <begin position="40"/>
        <end position="52"/>
    </location>
</feature>
<organism evidence="3 4">
    <name type="scientific">Thielaviopsis punctulata</name>
    <dbReference type="NCBI Taxonomy" id="72032"/>
    <lineage>
        <taxon>Eukaryota</taxon>
        <taxon>Fungi</taxon>
        <taxon>Dikarya</taxon>
        <taxon>Ascomycota</taxon>
        <taxon>Pezizomycotina</taxon>
        <taxon>Sordariomycetes</taxon>
        <taxon>Hypocreomycetidae</taxon>
        <taxon>Microascales</taxon>
        <taxon>Ceratocystidaceae</taxon>
        <taxon>Thielaviopsis</taxon>
    </lineage>
</organism>
<dbReference type="InterPro" id="IPR011598">
    <property type="entry name" value="bHLH_dom"/>
</dbReference>
<keyword evidence="4" id="KW-1185">Reference proteome</keyword>
<dbReference type="Gene3D" id="4.10.280.10">
    <property type="entry name" value="Helix-loop-helix DNA-binding domain"/>
    <property type="match status" value="1"/>
</dbReference>
<dbReference type="PANTHER" id="PTHR46266:SF4">
    <property type="entry name" value="TRANSCRIPTION FACTOR TT8"/>
    <property type="match status" value="1"/>
</dbReference>